<evidence type="ECO:0000256" key="1">
    <source>
        <dbReference type="SAM" id="Phobius"/>
    </source>
</evidence>
<protein>
    <submittedName>
        <fullName evidence="2">DUF6122 family protein</fullName>
    </submittedName>
</protein>
<proteinExistence type="predicted"/>
<reference evidence="2 3" key="1">
    <citation type="submission" date="2023-04" db="EMBL/GenBank/DDBJ databases">
        <title>Tenacibaculum tangerinum sp. nov., isolated from sea tidal flat of South Korea.</title>
        <authorList>
            <person name="Lee S.H."/>
            <person name="Kim J.-J."/>
        </authorList>
    </citation>
    <scope>NUCLEOTIDE SEQUENCE [LARGE SCALE GENOMIC DNA]</scope>
    <source>
        <strain evidence="2 3">GRR-S3-23</strain>
    </source>
</reference>
<organism evidence="2 3">
    <name type="scientific">Tenacibaculum tangerinum</name>
    <dbReference type="NCBI Taxonomy" id="3038772"/>
    <lineage>
        <taxon>Bacteria</taxon>
        <taxon>Pseudomonadati</taxon>
        <taxon>Bacteroidota</taxon>
        <taxon>Flavobacteriia</taxon>
        <taxon>Flavobacteriales</taxon>
        <taxon>Flavobacteriaceae</taxon>
        <taxon>Tenacibaculum</taxon>
    </lineage>
</organism>
<feature type="transmembrane region" description="Helical" evidence="1">
    <location>
        <begin position="6"/>
        <end position="22"/>
    </location>
</feature>
<dbReference type="InterPro" id="IPR046125">
    <property type="entry name" value="DUF6122"/>
</dbReference>
<accession>A0ABY8L2B7</accession>
<keyword evidence="3" id="KW-1185">Reference proteome</keyword>
<name>A0ABY8L2B7_9FLAO</name>
<evidence type="ECO:0000313" key="3">
    <source>
        <dbReference type="Proteomes" id="UP001232001"/>
    </source>
</evidence>
<dbReference type="RefSeq" id="WP_279651467.1">
    <property type="nucleotide sequence ID" value="NZ_CP122539.1"/>
</dbReference>
<dbReference type="EMBL" id="CP122539">
    <property type="protein sequence ID" value="WGH75593.1"/>
    <property type="molecule type" value="Genomic_DNA"/>
</dbReference>
<sequence>MQHFVHYFLHFGFPFLIAFFFFKKEWKKVALILLATMLVDIDHLLATPIFDPHRCSFGFHPLHSYYAMGVYFFLLFLKKPYSIIGFGLLLHILTDFIDCLFMYNACNSCLENVPAKGILETISRLLFQL</sequence>
<keyword evidence="1" id="KW-1133">Transmembrane helix</keyword>
<dbReference type="Pfam" id="PF19617">
    <property type="entry name" value="DUF6122"/>
    <property type="match status" value="1"/>
</dbReference>
<feature type="transmembrane region" description="Helical" evidence="1">
    <location>
        <begin position="29"/>
        <end position="50"/>
    </location>
</feature>
<dbReference type="Proteomes" id="UP001232001">
    <property type="component" value="Chromosome"/>
</dbReference>
<gene>
    <name evidence="2" type="ORF">P8625_00075</name>
</gene>
<evidence type="ECO:0000313" key="2">
    <source>
        <dbReference type="EMBL" id="WGH75593.1"/>
    </source>
</evidence>
<keyword evidence="1" id="KW-0812">Transmembrane</keyword>
<keyword evidence="1" id="KW-0472">Membrane</keyword>